<feature type="binding site" evidence="8">
    <location>
        <begin position="36"/>
        <end position="43"/>
    </location>
    <ligand>
        <name>ATP</name>
        <dbReference type="ChEBI" id="CHEBI:30616"/>
    </ligand>
</feature>
<comment type="subunit">
    <text evidence="8">Homodimer.</text>
</comment>
<dbReference type="CDD" id="cd00560">
    <property type="entry name" value="PanC"/>
    <property type="match status" value="1"/>
</dbReference>
<keyword evidence="8" id="KW-0963">Cytoplasm</keyword>
<dbReference type="FunFam" id="3.40.50.620:FF:000013">
    <property type="entry name" value="Pantothenate synthetase"/>
    <property type="match status" value="1"/>
</dbReference>
<feature type="binding site" evidence="8">
    <location>
        <position position="159"/>
    </location>
    <ligand>
        <name>(R)-pantoate</name>
        <dbReference type="ChEBI" id="CHEBI:15980"/>
    </ligand>
</feature>
<dbReference type="UniPathway" id="UPA00028">
    <property type="reaction ID" value="UER00005"/>
</dbReference>
<dbReference type="InterPro" id="IPR014729">
    <property type="entry name" value="Rossmann-like_a/b/a_fold"/>
</dbReference>
<dbReference type="PANTHER" id="PTHR21299:SF1">
    <property type="entry name" value="PANTOATE--BETA-ALANINE LIGASE"/>
    <property type="match status" value="1"/>
</dbReference>
<dbReference type="PANTHER" id="PTHR21299">
    <property type="entry name" value="CYTIDYLATE KINASE/PANTOATE-BETA-ALANINE LIGASE"/>
    <property type="match status" value="1"/>
</dbReference>
<dbReference type="Pfam" id="PF02569">
    <property type="entry name" value="Pantoate_ligase"/>
    <property type="match status" value="1"/>
</dbReference>
<dbReference type="EC" id="6.3.2.1" evidence="8"/>
<evidence type="ECO:0000256" key="8">
    <source>
        <dbReference type="HAMAP-Rule" id="MF_00158"/>
    </source>
</evidence>
<organism evidence="9 10">
    <name type="scientific">Paenibacillus zeisoli</name>
    <dbReference type="NCBI Taxonomy" id="2496267"/>
    <lineage>
        <taxon>Bacteria</taxon>
        <taxon>Bacillati</taxon>
        <taxon>Bacillota</taxon>
        <taxon>Bacilli</taxon>
        <taxon>Bacillales</taxon>
        <taxon>Paenibacillaceae</taxon>
        <taxon>Paenibacillus</taxon>
    </lineage>
</organism>
<comment type="caution">
    <text evidence="9">The sequence shown here is derived from an EMBL/GenBank/DDBJ whole genome shotgun (WGS) entry which is preliminary data.</text>
</comment>
<feature type="binding site" evidence="8">
    <location>
        <begin position="153"/>
        <end position="156"/>
    </location>
    <ligand>
        <name>ATP</name>
        <dbReference type="ChEBI" id="CHEBI:30616"/>
    </ligand>
</feature>
<dbReference type="EMBL" id="RZNX01000001">
    <property type="protein sequence ID" value="RUT36054.1"/>
    <property type="molecule type" value="Genomic_DNA"/>
</dbReference>
<dbReference type="GO" id="GO:0005829">
    <property type="term" value="C:cytosol"/>
    <property type="evidence" value="ECO:0007669"/>
    <property type="project" value="TreeGrafter"/>
</dbReference>
<evidence type="ECO:0000256" key="6">
    <source>
        <dbReference type="ARBA" id="ARBA00022840"/>
    </source>
</evidence>
<feature type="binding site" evidence="8">
    <location>
        <begin position="190"/>
        <end position="193"/>
    </location>
    <ligand>
        <name>ATP</name>
        <dbReference type="ChEBI" id="CHEBI:30616"/>
    </ligand>
</feature>
<keyword evidence="4 8" id="KW-0566">Pantothenate biosynthesis</keyword>
<feature type="binding site" evidence="8">
    <location>
        <position position="182"/>
    </location>
    <ligand>
        <name>ATP</name>
        <dbReference type="ChEBI" id="CHEBI:30616"/>
    </ligand>
</feature>
<evidence type="ECO:0000313" key="9">
    <source>
        <dbReference type="EMBL" id="RUT36054.1"/>
    </source>
</evidence>
<protein>
    <recommendedName>
        <fullName evidence="8">Pantothenate synthetase</fullName>
        <shortName evidence="8">PS</shortName>
        <ecNumber evidence="8">6.3.2.1</ecNumber>
    </recommendedName>
    <alternativeName>
        <fullName evidence="8">Pantoate--beta-alanine ligase</fullName>
    </alternativeName>
    <alternativeName>
        <fullName evidence="8">Pantoate-activating enzyme</fullName>
    </alternativeName>
</protein>
<dbReference type="Gene3D" id="3.30.1300.10">
    <property type="entry name" value="Pantoate-beta-alanine ligase, C-terminal domain"/>
    <property type="match status" value="1"/>
</dbReference>
<dbReference type="InterPro" id="IPR003721">
    <property type="entry name" value="Pantoate_ligase"/>
</dbReference>
<dbReference type="InterPro" id="IPR004821">
    <property type="entry name" value="Cyt_trans-like"/>
</dbReference>
<name>A0A433XPV9_9BACL</name>
<dbReference type="GO" id="GO:0015940">
    <property type="term" value="P:pantothenate biosynthetic process"/>
    <property type="evidence" value="ECO:0007669"/>
    <property type="project" value="UniProtKB-UniRule"/>
</dbReference>
<dbReference type="NCBIfam" id="TIGR00018">
    <property type="entry name" value="panC"/>
    <property type="match status" value="1"/>
</dbReference>
<comment type="pathway">
    <text evidence="1 8">Cofactor biosynthesis; (R)-pantothenate biosynthesis; (R)-pantothenate from (R)-pantoate and beta-alanine: step 1/1.</text>
</comment>
<dbReference type="AlphaFoldDB" id="A0A433XPV9"/>
<feature type="active site" description="Proton donor" evidence="8">
    <location>
        <position position="43"/>
    </location>
</feature>
<comment type="catalytic activity">
    <reaction evidence="7 8">
        <text>(R)-pantoate + beta-alanine + ATP = (R)-pantothenate + AMP + diphosphate + H(+)</text>
        <dbReference type="Rhea" id="RHEA:10912"/>
        <dbReference type="ChEBI" id="CHEBI:15378"/>
        <dbReference type="ChEBI" id="CHEBI:15980"/>
        <dbReference type="ChEBI" id="CHEBI:29032"/>
        <dbReference type="ChEBI" id="CHEBI:30616"/>
        <dbReference type="ChEBI" id="CHEBI:33019"/>
        <dbReference type="ChEBI" id="CHEBI:57966"/>
        <dbReference type="ChEBI" id="CHEBI:456215"/>
        <dbReference type="EC" id="6.3.2.1"/>
    </reaction>
</comment>
<dbReference type="GO" id="GO:0004592">
    <property type="term" value="F:pantoate-beta-alanine ligase activity"/>
    <property type="evidence" value="ECO:0007669"/>
    <property type="project" value="UniProtKB-UniRule"/>
</dbReference>
<keyword evidence="5 8" id="KW-0547">Nucleotide-binding</keyword>
<evidence type="ECO:0000313" key="10">
    <source>
        <dbReference type="Proteomes" id="UP000272464"/>
    </source>
</evidence>
<dbReference type="OrthoDB" id="9773087at2"/>
<evidence type="ECO:0000256" key="1">
    <source>
        <dbReference type="ARBA" id="ARBA00004990"/>
    </source>
</evidence>
<dbReference type="InterPro" id="IPR042176">
    <property type="entry name" value="Pantoate_ligase_C"/>
</dbReference>
<evidence type="ECO:0000256" key="5">
    <source>
        <dbReference type="ARBA" id="ARBA00022741"/>
    </source>
</evidence>
<dbReference type="GO" id="GO:0005524">
    <property type="term" value="F:ATP binding"/>
    <property type="evidence" value="ECO:0007669"/>
    <property type="project" value="UniProtKB-KW"/>
</dbReference>
<dbReference type="NCBIfam" id="TIGR00125">
    <property type="entry name" value="cyt_tran_rel"/>
    <property type="match status" value="1"/>
</dbReference>
<proteinExistence type="inferred from homology"/>
<sequence length="301" mass="33579">MMVIDKVTDLKKYVKQERFSAAKAGRELSVGFVPTMGFLHEGHASLLKQAREHNDLVVLSIFVNPIQFGPNEDLDRYPRDEKRDLALAEREGVDVVFLPSVQEMYPQPTKTKIAVSELTDELCGASRPGHFDGVTTVVGKLLHMVSPDKAYFGLKDAQQVAVIRQMVDDLNFDVEIVPCPIVRESDGLALSSRNVYLKEEERKQALILSTSLREAGDRIKQSDSVTLAEIRESLTRNIKSQPLAVIDYVDILSFPSLTQVHEDAQMRDLDGEILIALAVKFGTTRLIDNILLNPKGVVTHV</sequence>
<gene>
    <name evidence="8" type="primary">panC</name>
    <name evidence="9" type="ORF">EJP77_03405</name>
</gene>
<keyword evidence="6 8" id="KW-0067">ATP-binding</keyword>
<evidence type="ECO:0000256" key="3">
    <source>
        <dbReference type="ARBA" id="ARBA00022598"/>
    </source>
</evidence>
<reference evidence="9 10" key="1">
    <citation type="submission" date="2018-12" db="EMBL/GenBank/DDBJ databases">
        <authorList>
            <person name="Sun L."/>
            <person name="Chen Z."/>
        </authorList>
    </citation>
    <scope>NUCLEOTIDE SEQUENCE [LARGE SCALE GENOMIC DNA]</scope>
    <source>
        <strain evidence="9 10">3-5-3</strain>
    </source>
</reference>
<evidence type="ECO:0000256" key="7">
    <source>
        <dbReference type="ARBA" id="ARBA00048258"/>
    </source>
</evidence>
<feature type="binding site" evidence="8">
    <location>
        <position position="67"/>
    </location>
    <ligand>
        <name>(R)-pantoate</name>
        <dbReference type="ChEBI" id="CHEBI:15980"/>
    </ligand>
</feature>
<comment type="function">
    <text evidence="8">Catalyzes the condensation of pantoate with beta-alanine in an ATP-dependent reaction via a pantoyl-adenylate intermediate.</text>
</comment>
<comment type="subcellular location">
    <subcellularLocation>
        <location evidence="8">Cytoplasm</location>
    </subcellularLocation>
</comment>
<dbReference type="HAMAP" id="MF_00158">
    <property type="entry name" value="PanC"/>
    <property type="match status" value="1"/>
</dbReference>
<comment type="miscellaneous">
    <text evidence="8">The reaction proceeds by a bi uni uni bi ping pong mechanism.</text>
</comment>
<keyword evidence="10" id="KW-1185">Reference proteome</keyword>
<evidence type="ECO:0000256" key="4">
    <source>
        <dbReference type="ARBA" id="ARBA00022655"/>
    </source>
</evidence>
<dbReference type="RefSeq" id="WP_127197750.1">
    <property type="nucleotide sequence ID" value="NZ_RZNX01000001.1"/>
</dbReference>
<evidence type="ECO:0000256" key="2">
    <source>
        <dbReference type="ARBA" id="ARBA00009256"/>
    </source>
</evidence>
<dbReference type="SUPFAM" id="SSF52374">
    <property type="entry name" value="Nucleotidylyl transferase"/>
    <property type="match status" value="1"/>
</dbReference>
<accession>A0A433XPV9</accession>
<feature type="binding site" evidence="8">
    <location>
        <position position="67"/>
    </location>
    <ligand>
        <name>beta-alanine</name>
        <dbReference type="ChEBI" id="CHEBI:57966"/>
    </ligand>
</feature>
<dbReference type="Proteomes" id="UP000272464">
    <property type="component" value="Unassembled WGS sequence"/>
</dbReference>
<dbReference type="Gene3D" id="3.40.50.620">
    <property type="entry name" value="HUPs"/>
    <property type="match status" value="1"/>
</dbReference>
<keyword evidence="3 8" id="KW-0436">Ligase</keyword>
<comment type="similarity">
    <text evidence="2 8">Belongs to the pantothenate synthetase family.</text>
</comment>